<protein>
    <submittedName>
        <fullName evidence="1">Tetratricopeptide repeat-containing domain protein</fullName>
    </submittedName>
</protein>
<organism evidence="1">
    <name type="scientific">gut metagenome</name>
    <dbReference type="NCBI Taxonomy" id="749906"/>
    <lineage>
        <taxon>unclassified sequences</taxon>
        <taxon>metagenomes</taxon>
        <taxon>organismal metagenomes</taxon>
    </lineage>
</organism>
<accession>J9G704</accession>
<reference evidence="1" key="1">
    <citation type="journal article" date="2012" name="PLoS ONE">
        <title>Gene sets for utilization of primary and secondary nutrition supplies in the distal gut of endangered iberian lynx.</title>
        <authorList>
            <person name="Alcaide M."/>
            <person name="Messina E."/>
            <person name="Richter M."/>
            <person name="Bargiela R."/>
            <person name="Peplies J."/>
            <person name="Huws S.A."/>
            <person name="Newbold C.J."/>
            <person name="Golyshin P.N."/>
            <person name="Simon M.A."/>
            <person name="Lopez G."/>
            <person name="Yakimov M.M."/>
            <person name="Ferrer M."/>
        </authorList>
    </citation>
    <scope>NUCLEOTIDE SEQUENCE</scope>
</reference>
<evidence type="ECO:0000313" key="1">
    <source>
        <dbReference type="EMBL" id="EJW95284.1"/>
    </source>
</evidence>
<dbReference type="SUPFAM" id="SSF48452">
    <property type="entry name" value="TPR-like"/>
    <property type="match status" value="1"/>
</dbReference>
<proteinExistence type="predicted"/>
<dbReference type="AlphaFoldDB" id="J9G704"/>
<dbReference type="InterPro" id="IPR011990">
    <property type="entry name" value="TPR-like_helical_dom_sf"/>
</dbReference>
<name>J9G704_9ZZZZ</name>
<comment type="caution">
    <text evidence="1">The sequence shown here is derived from an EMBL/GenBank/DDBJ whole genome shotgun (WGS) entry which is preliminary data.</text>
</comment>
<dbReference type="Gene3D" id="1.25.40.10">
    <property type="entry name" value="Tetratricopeptide repeat domain"/>
    <property type="match status" value="1"/>
</dbReference>
<dbReference type="EMBL" id="AMCI01005901">
    <property type="protein sequence ID" value="EJW95284.1"/>
    <property type="molecule type" value="Genomic_DNA"/>
</dbReference>
<dbReference type="PROSITE" id="PS50005">
    <property type="entry name" value="TPR"/>
    <property type="match status" value="1"/>
</dbReference>
<sequence>MNQNVHTYLLADARRALEANHLLSALQSLLGMANTLKAWNEVEQINALIEAYRMMLSYLTNGADDPQRARMYEGFVRQAAELCDVLERMGDMQCKVAYDAIAWRTFQQLMGADFSLVAFLHSPQANGRNLFDALWLSSRLTGGEEIALSDFLADEAVSNESKCLALSGMTLSGMRYFDVAKLRILLDYVLSPDVQLRVRALVGLIFVHQAHAKRLKYYPDLVARLRLMADVPGFVRELEMLQAQLFLTLETKRIERNLQEEIIPQMMARMKDLRLDRSLGVDELKDKLTEADLNPEWEADGTPSKLAAHMKEFMDLQQRGADMYMSTFKLLKQRFPFFSVAANWFWPFSLDHPDIPAEAKKNSTLHFILKSAGLCDSDKYSFAMMSTQLPPQMNGINLRDMMASVTGQEQPEAFEALATPSAPEFKEVLRSYVQGFYRFCNLYTHREAFVNPFQGNLFLVDYPPFDELLHDTDFLLRMADLAFKDKTYALAKSLLERVPAAEVTPDALQKLGFCLEQLGDTERAATTYQWANDLKPHSAWTLRRLAVCHRALGLYDRSSDGLRRTGHVCSRGCGVGIASGRVSLST</sequence>
<dbReference type="InterPro" id="IPR019734">
    <property type="entry name" value="TPR_rpt"/>
</dbReference>
<gene>
    <name evidence="1" type="ORF">EVA_16610</name>
</gene>